<dbReference type="Pfam" id="PF00884">
    <property type="entry name" value="Sulfatase"/>
    <property type="match status" value="1"/>
</dbReference>
<proteinExistence type="inferred from homology"/>
<dbReference type="Proteomes" id="UP000603141">
    <property type="component" value="Unassembled WGS sequence"/>
</dbReference>
<evidence type="ECO:0000256" key="2">
    <source>
        <dbReference type="ARBA" id="ARBA00022723"/>
    </source>
</evidence>
<feature type="signal peptide" evidence="6">
    <location>
        <begin position="1"/>
        <end position="22"/>
    </location>
</feature>
<dbReference type="InterPro" id="IPR047115">
    <property type="entry name" value="ARSB"/>
</dbReference>
<dbReference type="AlphaFoldDB" id="A0A934S5E7"/>
<keyword evidence="4" id="KW-0106">Calcium</keyword>
<keyword evidence="9" id="KW-1185">Reference proteome</keyword>
<evidence type="ECO:0000256" key="1">
    <source>
        <dbReference type="ARBA" id="ARBA00008779"/>
    </source>
</evidence>
<evidence type="ECO:0000313" key="9">
    <source>
        <dbReference type="Proteomes" id="UP000603141"/>
    </source>
</evidence>
<keyword evidence="3 8" id="KW-0378">Hydrolase</keyword>
<evidence type="ECO:0000256" key="5">
    <source>
        <dbReference type="ARBA" id="ARBA00023180"/>
    </source>
</evidence>
<dbReference type="PROSITE" id="PS00523">
    <property type="entry name" value="SULFATASE_1"/>
    <property type="match status" value="1"/>
</dbReference>
<dbReference type="GO" id="GO:0046872">
    <property type="term" value="F:metal ion binding"/>
    <property type="evidence" value="ECO:0007669"/>
    <property type="project" value="UniProtKB-KW"/>
</dbReference>
<dbReference type="InterPro" id="IPR024607">
    <property type="entry name" value="Sulfatase_CS"/>
</dbReference>
<feature type="chain" id="PRO_5037281125" evidence="6">
    <location>
        <begin position="23"/>
        <end position="472"/>
    </location>
</feature>
<dbReference type="RefSeq" id="WP_200269870.1">
    <property type="nucleotide sequence ID" value="NZ_JAENIJ010000012.1"/>
</dbReference>
<dbReference type="PANTHER" id="PTHR10342">
    <property type="entry name" value="ARYLSULFATASE"/>
    <property type="match status" value="1"/>
</dbReference>
<feature type="domain" description="Sulfatase N-terminal" evidence="7">
    <location>
        <begin position="30"/>
        <end position="337"/>
    </location>
</feature>
<name>A0A934S5E7_9BACT</name>
<dbReference type="InterPro" id="IPR017850">
    <property type="entry name" value="Alkaline_phosphatase_core_sf"/>
</dbReference>
<dbReference type="GO" id="GO:0008484">
    <property type="term" value="F:sulfuric ester hydrolase activity"/>
    <property type="evidence" value="ECO:0007669"/>
    <property type="project" value="InterPro"/>
</dbReference>
<comment type="caution">
    <text evidence="8">The sequence shown here is derived from an EMBL/GenBank/DDBJ whole genome shotgun (WGS) entry which is preliminary data.</text>
</comment>
<organism evidence="8 9">
    <name type="scientific">Luteolibacter pohnpeiensis</name>
    <dbReference type="NCBI Taxonomy" id="454153"/>
    <lineage>
        <taxon>Bacteria</taxon>
        <taxon>Pseudomonadati</taxon>
        <taxon>Verrucomicrobiota</taxon>
        <taxon>Verrucomicrobiia</taxon>
        <taxon>Verrucomicrobiales</taxon>
        <taxon>Verrucomicrobiaceae</taxon>
        <taxon>Luteolibacter</taxon>
    </lineage>
</organism>
<dbReference type="InterPro" id="IPR000917">
    <property type="entry name" value="Sulfatase_N"/>
</dbReference>
<sequence length="472" mass="52368">MKLSLCYSIFFFGWCFLSKSEAADAAPKPPNVVILLADDLGWNAVGYHNAEVKTPNIDRLCKDGVELDQFYTSPMCSPTRAGLMTGRYPIRFGCARSVIPPWRDYGVSVDEVMMPAALAAAGYGQCGAFGKWHLGHAEQKWLPLARGFTEFTGCYNGAIDYFTFEREGEVDWHHNEESIRPEGYSTTVIGDAAVNFIGKAATDEKPFLCYVPFNAPHSPFEAPESYLEKYSQIKDVKKRTYYAMITAMDDQVGRILDSIKQAGIEKNTVVWFFSDNGGVHDIKKNNAPLRGNKLTNFEGGVRTVACVRYPGVYASGKKIEQPMAFIDVLPTVMALTDHTPESAGCKPLDGVDLNPVLTGKTAELPARDLYFYHGQTGEDSETIAIHSGPWKLIVNGPSLAGDISGKHQIRLFKLAKDPNEKQELSEENPEVVERLMKKLVTFRKLQPADAIPPYDVGKKGFVAPKDWKITKK</sequence>
<dbReference type="SUPFAM" id="SSF53649">
    <property type="entry name" value="Alkaline phosphatase-like"/>
    <property type="match status" value="1"/>
</dbReference>
<dbReference type="Gene3D" id="3.30.1120.10">
    <property type="match status" value="1"/>
</dbReference>
<evidence type="ECO:0000313" key="8">
    <source>
        <dbReference type="EMBL" id="MBK1882587.1"/>
    </source>
</evidence>
<evidence type="ECO:0000256" key="4">
    <source>
        <dbReference type="ARBA" id="ARBA00022837"/>
    </source>
</evidence>
<keyword evidence="5" id="KW-0325">Glycoprotein</keyword>
<dbReference type="PANTHER" id="PTHR10342:SF274">
    <property type="entry name" value="ARYLSULFATASE B"/>
    <property type="match status" value="1"/>
</dbReference>
<comment type="similarity">
    <text evidence="1">Belongs to the sulfatase family.</text>
</comment>
<protein>
    <submittedName>
        <fullName evidence="8">Sulfatase-like hydrolase/transferase</fullName>
    </submittedName>
</protein>
<dbReference type="Gene3D" id="3.40.720.10">
    <property type="entry name" value="Alkaline Phosphatase, subunit A"/>
    <property type="match status" value="1"/>
</dbReference>
<keyword evidence="2" id="KW-0479">Metal-binding</keyword>
<dbReference type="EMBL" id="JAENIJ010000012">
    <property type="protein sequence ID" value="MBK1882587.1"/>
    <property type="molecule type" value="Genomic_DNA"/>
</dbReference>
<evidence type="ECO:0000256" key="3">
    <source>
        <dbReference type="ARBA" id="ARBA00022801"/>
    </source>
</evidence>
<accession>A0A934S5E7</accession>
<gene>
    <name evidence="8" type="ORF">JIN85_09180</name>
</gene>
<evidence type="ECO:0000259" key="7">
    <source>
        <dbReference type="Pfam" id="PF00884"/>
    </source>
</evidence>
<keyword evidence="6" id="KW-0732">Signal</keyword>
<reference evidence="8" key="1">
    <citation type="submission" date="2021-01" db="EMBL/GenBank/DDBJ databases">
        <title>Modified the classification status of verrucomicrobia.</title>
        <authorList>
            <person name="Feng X."/>
        </authorList>
    </citation>
    <scope>NUCLEOTIDE SEQUENCE</scope>
    <source>
        <strain evidence="8">KCTC 22041</strain>
    </source>
</reference>
<evidence type="ECO:0000256" key="6">
    <source>
        <dbReference type="SAM" id="SignalP"/>
    </source>
</evidence>